<dbReference type="STRING" id="28573.A0A0U1M714"/>
<sequence length="276" mass="31699">MGWTKDTDLKAKYSGPPVKIIAGPRQSVHYIYPHYLASSLSPKLKARIEGSWKQESEEIGIDWTDFGTETVERVLEYLSTRNYISLKGDGEYCYTGTGGREQITLLEYFLDRSGIKDHYRIPSNHAFGMYQAMSDAVSKGEDAGSELVCHTEIYYLEHRYEETMLGGLLVSIQVIVDLQKPLFPYLADAVHLIYEERPRFGGNFGKMAIYKIVAKNLMKVSEPELDALLQEEGEFTVDVTKIMSQMVRKENYSINRVIFKKHAWQDRLDKLRDICL</sequence>
<evidence type="ECO:0000313" key="1">
    <source>
        <dbReference type="EMBL" id="CRG91337.1"/>
    </source>
</evidence>
<name>A0A0U1M714_TALIS</name>
<dbReference type="Proteomes" id="UP000054383">
    <property type="component" value="Unassembled WGS sequence"/>
</dbReference>
<evidence type="ECO:0000313" key="2">
    <source>
        <dbReference type="Proteomes" id="UP000054383"/>
    </source>
</evidence>
<protein>
    <submittedName>
        <fullName evidence="1">Uncharacterized protein</fullName>
    </submittedName>
</protein>
<accession>A0A0U1M714</accession>
<reference evidence="1 2" key="1">
    <citation type="submission" date="2015-04" db="EMBL/GenBank/DDBJ databases">
        <authorList>
            <person name="Syromyatnikov M.Y."/>
            <person name="Popov V.N."/>
        </authorList>
    </citation>
    <scope>NUCLEOTIDE SEQUENCE [LARGE SCALE GENOMIC DNA]</scope>
    <source>
        <strain evidence="1">WF-38-12</strain>
    </source>
</reference>
<gene>
    <name evidence="1" type="ORF">PISL3812_08385</name>
</gene>
<dbReference type="AlphaFoldDB" id="A0A0U1M714"/>
<organism evidence="1 2">
    <name type="scientific">Talaromyces islandicus</name>
    <name type="common">Penicillium islandicum</name>
    <dbReference type="NCBI Taxonomy" id="28573"/>
    <lineage>
        <taxon>Eukaryota</taxon>
        <taxon>Fungi</taxon>
        <taxon>Dikarya</taxon>
        <taxon>Ascomycota</taxon>
        <taxon>Pezizomycotina</taxon>
        <taxon>Eurotiomycetes</taxon>
        <taxon>Eurotiomycetidae</taxon>
        <taxon>Eurotiales</taxon>
        <taxon>Trichocomaceae</taxon>
        <taxon>Talaromyces</taxon>
        <taxon>Talaromyces sect. Islandici</taxon>
    </lineage>
</organism>
<dbReference type="OrthoDB" id="9997739at2759"/>
<dbReference type="EMBL" id="CVMT01000009">
    <property type="protein sequence ID" value="CRG91337.1"/>
    <property type="molecule type" value="Genomic_DNA"/>
</dbReference>
<keyword evidence="2" id="KW-1185">Reference proteome</keyword>
<proteinExistence type="predicted"/>